<keyword evidence="7" id="KW-0288">FMN</keyword>
<sequence length="191" mass="21618">MRADVAVGPDIVGEPFPLYLDATVSSGFGRGSRDLGVPTANVPPEELFKNVDAHTGVYYGWAKVDRREVDSNEKTAAAEAQVAERRRAVNIDGGELLESQDKRVYPMVMSLGYNPFFDNKVPTAEVHILHKFAHDFYGARLRVIVLGYLREEQNYDSLEALIDDIQLDIRIAQKSLDREDYIKYKSDQFFD</sequence>
<keyword evidence="8" id="KW-0808">Transferase</keyword>
<comment type="pathway">
    <text evidence="2">Cofactor biosynthesis; FMN biosynthesis; FMN from riboflavin (ATP route): step 1/1.</text>
</comment>
<dbReference type="OrthoDB" id="276388at2759"/>
<evidence type="ECO:0000313" key="14">
    <source>
        <dbReference type="EMBL" id="ODV91634.1"/>
    </source>
</evidence>
<dbReference type="GO" id="GO:0009398">
    <property type="term" value="P:FMN biosynthetic process"/>
    <property type="evidence" value="ECO:0007669"/>
    <property type="project" value="UniProtKB-UniPathway"/>
</dbReference>
<comment type="function">
    <text evidence="1">Catalyzes the phosphorylation of riboflavin (vitamin B2) to form flavin mononucleotide (FMN) coenzyme.</text>
</comment>
<evidence type="ECO:0000256" key="8">
    <source>
        <dbReference type="ARBA" id="ARBA00022679"/>
    </source>
</evidence>
<name>A0A1E4TIN9_9ASCO</name>
<evidence type="ECO:0000256" key="3">
    <source>
        <dbReference type="ARBA" id="ARBA00010108"/>
    </source>
</evidence>
<evidence type="ECO:0000256" key="12">
    <source>
        <dbReference type="SAM" id="Coils"/>
    </source>
</evidence>
<evidence type="ECO:0000259" key="13">
    <source>
        <dbReference type="SMART" id="SM00904"/>
    </source>
</evidence>
<dbReference type="PANTHER" id="PTHR22749:SF6">
    <property type="entry name" value="RIBOFLAVIN KINASE"/>
    <property type="match status" value="1"/>
</dbReference>
<evidence type="ECO:0000256" key="1">
    <source>
        <dbReference type="ARBA" id="ARBA00003572"/>
    </source>
</evidence>
<evidence type="ECO:0000256" key="2">
    <source>
        <dbReference type="ARBA" id="ARBA00005201"/>
    </source>
</evidence>
<evidence type="ECO:0000256" key="7">
    <source>
        <dbReference type="ARBA" id="ARBA00022643"/>
    </source>
</evidence>
<dbReference type="PANTHER" id="PTHR22749">
    <property type="entry name" value="RIBOFLAVIN KINASE/FMN ADENYLYLTRANSFERASE"/>
    <property type="match status" value="1"/>
</dbReference>
<protein>
    <recommendedName>
        <fullName evidence="5">Riboflavin kinase</fullName>
        <ecNumber evidence="4">2.7.1.26</ecNumber>
    </recommendedName>
    <alternativeName>
        <fullName evidence="11">Flavin mononucleotide kinase 1</fullName>
    </alternativeName>
</protein>
<dbReference type="SUPFAM" id="SSF82114">
    <property type="entry name" value="Riboflavin kinase-like"/>
    <property type="match status" value="1"/>
</dbReference>
<dbReference type="GO" id="GO:0005743">
    <property type="term" value="C:mitochondrial inner membrane"/>
    <property type="evidence" value="ECO:0007669"/>
    <property type="project" value="EnsemblFungi"/>
</dbReference>
<keyword evidence="12" id="KW-0175">Coiled coil</keyword>
<dbReference type="Gene3D" id="2.40.30.30">
    <property type="entry name" value="Riboflavin kinase-like"/>
    <property type="match status" value="1"/>
</dbReference>
<dbReference type="EC" id="2.7.1.26" evidence="4"/>
<dbReference type="GO" id="GO:0008531">
    <property type="term" value="F:riboflavin kinase activity"/>
    <property type="evidence" value="ECO:0007669"/>
    <property type="project" value="UniProtKB-EC"/>
</dbReference>
<keyword evidence="9" id="KW-0547">Nucleotide-binding</keyword>
<evidence type="ECO:0000256" key="11">
    <source>
        <dbReference type="ARBA" id="ARBA00029960"/>
    </source>
</evidence>
<dbReference type="InterPro" id="IPR023468">
    <property type="entry name" value="Riboflavin_kinase"/>
</dbReference>
<dbReference type="InterPro" id="IPR015865">
    <property type="entry name" value="Riboflavin_kinase_bac/euk"/>
</dbReference>
<dbReference type="SMART" id="SM00904">
    <property type="entry name" value="Flavokinase"/>
    <property type="match status" value="1"/>
</dbReference>
<organism evidence="14 15">
    <name type="scientific">Tortispora caseinolytica NRRL Y-17796</name>
    <dbReference type="NCBI Taxonomy" id="767744"/>
    <lineage>
        <taxon>Eukaryota</taxon>
        <taxon>Fungi</taxon>
        <taxon>Dikarya</taxon>
        <taxon>Ascomycota</taxon>
        <taxon>Saccharomycotina</taxon>
        <taxon>Trigonopsidomycetes</taxon>
        <taxon>Trigonopsidales</taxon>
        <taxon>Trigonopsidaceae</taxon>
        <taxon>Tortispora</taxon>
    </lineage>
</organism>
<dbReference type="UniPathway" id="UPA00276">
    <property type="reaction ID" value="UER00406"/>
</dbReference>
<dbReference type="Pfam" id="PF01687">
    <property type="entry name" value="Flavokinase"/>
    <property type="match status" value="1"/>
</dbReference>
<gene>
    <name evidence="14" type="ORF">CANCADRAFT_73727</name>
</gene>
<evidence type="ECO:0000256" key="9">
    <source>
        <dbReference type="ARBA" id="ARBA00022741"/>
    </source>
</evidence>
<dbReference type="GO" id="GO:0009231">
    <property type="term" value="P:riboflavin biosynthetic process"/>
    <property type="evidence" value="ECO:0007669"/>
    <property type="project" value="InterPro"/>
</dbReference>
<comment type="similarity">
    <text evidence="3">Belongs to the flavokinase family.</text>
</comment>
<reference evidence="15" key="1">
    <citation type="submission" date="2016-02" db="EMBL/GenBank/DDBJ databases">
        <title>Comparative genomics of biotechnologically important yeasts.</title>
        <authorList>
            <consortium name="DOE Joint Genome Institute"/>
            <person name="Riley R."/>
            <person name="Haridas S."/>
            <person name="Wolfe K.H."/>
            <person name="Lopes M.R."/>
            <person name="Hittinger C.T."/>
            <person name="Goker M."/>
            <person name="Salamov A."/>
            <person name="Wisecaver J."/>
            <person name="Long T.M."/>
            <person name="Aerts A.L."/>
            <person name="Barry K."/>
            <person name="Choi C."/>
            <person name="Clum A."/>
            <person name="Coughlan A.Y."/>
            <person name="Deshpande S."/>
            <person name="Douglass A.P."/>
            <person name="Hanson S.J."/>
            <person name="Klenk H.-P."/>
            <person name="Labutti K."/>
            <person name="Lapidus A."/>
            <person name="Lindquist E."/>
            <person name="Lipzen A."/>
            <person name="Meier-Kolthoff J.P."/>
            <person name="Ohm R.A."/>
            <person name="Otillar R.P."/>
            <person name="Pangilinan J."/>
            <person name="Peng Y."/>
            <person name="Rokas A."/>
            <person name="Rosa C.A."/>
            <person name="Scheuner C."/>
            <person name="Sibirny A.A."/>
            <person name="Slot J.C."/>
            <person name="Stielow J.B."/>
            <person name="Sun H."/>
            <person name="Kurtzman C.P."/>
            <person name="Blackwell M."/>
            <person name="Jeffries T.W."/>
            <person name="Grigoriev I.V."/>
        </authorList>
    </citation>
    <scope>NUCLEOTIDE SEQUENCE [LARGE SCALE GENOMIC DNA]</scope>
    <source>
        <strain evidence="15">NRRL Y-17796</strain>
    </source>
</reference>
<evidence type="ECO:0000256" key="10">
    <source>
        <dbReference type="ARBA" id="ARBA00022840"/>
    </source>
</evidence>
<dbReference type="Proteomes" id="UP000095023">
    <property type="component" value="Unassembled WGS sequence"/>
</dbReference>
<keyword evidence="15" id="KW-1185">Reference proteome</keyword>
<feature type="domain" description="Riboflavin kinase" evidence="13">
    <location>
        <begin position="19"/>
        <end position="177"/>
    </location>
</feature>
<evidence type="ECO:0000256" key="5">
    <source>
        <dbReference type="ARBA" id="ARBA00017394"/>
    </source>
</evidence>
<accession>A0A1E4TIN9</accession>
<dbReference type="InterPro" id="IPR023465">
    <property type="entry name" value="Riboflavin_kinase_dom_sf"/>
</dbReference>
<evidence type="ECO:0000256" key="6">
    <source>
        <dbReference type="ARBA" id="ARBA00022630"/>
    </source>
</evidence>
<dbReference type="AlphaFoldDB" id="A0A1E4TIN9"/>
<evidence type="ECO:0000256" key="4">
    <source>
        <dbReference type="ARBA" id="ARBA00012105"/>
    </source>
</evidence>
<keyword evidence="10" id="KW-0067">ATP-binding</keyword>
<feature type="coiled-coil region" evidence="12">
    <location>
        <begin position="148"/>
        <end position="175"/>
    </location>
</feature>
<evidence type="ECO:0000313" key="15">
    <source>
        <dbReference type="Proteomes" id="UP000095023"/>
    </source>
</evidence>
<proteinExistence type="inferred from homology"/>
<dbReference type="EMBL" id="KV453841">
    <property type="protein sequence ID" value="ODV91634.1"/>
    <property type="molecule type" value="Genomic_DNA"/>
</dbReference>
<keyword evidence="6" id="KW-0285">Flavoprotein</keyword>
<dbReference type="GO" id="GO:0005524">
    <property type="term" value="F:ATP binding"/>
    <property type="evidence" value="ECO:0007669"/>
    <property type="project" value="UniProtKB-KW"/>
</dbReference>